<keyword evidence="8" id="KW-0694">RNA-binding</keyword>
<evidence type="ECO:0000256" key="8">
    <source>
        <dbReference type="RuleBase" id="RU003953"/>
    </source>
</evidence>
<keyword evidence="4" id="KW-0548">Nucleotidyltransferase</keyword>
<evidence type="ECO:0000313" key="11">
    <source>
        <dbReference type="EMBL" id="WCT72499.1"/>
    </source>
</evidence>
<dbReference type="SUPFAM" id="SSF81891">
    <property type="entry name" value="Poly A polymerase C-terminal region-like"/>
    <property type="match status" value="1"/>
</dbReference>
<dbReference type="InterPro" id="IPR050264">
    <property type="entry name" value="Bact_CCA-adding_enz_type3_sf"/>
</dbReference>
<evidence type="ECO:0000256" key="1">
    <source>
        <dbReference type="ARBA" id="ARBA00001946"/>
    </source>
</evidence>
<comment type="cofactor">
    <cofactor evidence="1">
        <name>Mg(2+)</name>
        <dbReference type="ChEBI" id="CHEBI:18420"/>
    </cofactor>
</comment>
<evidence type="ECO:0000256" key="2">
    <source>
        <dbReference type="ARBA" id="ARBA00022679"/>
    </source>
</evidence>
<reference evidence="11 12" key="1">
    <citation type="submission" date="2023-02" db="EMBL/GenBank/DDBJ databases">
        <title>Genome sequence of Sphingomonas naphthae.</title>
        <authorList>
            <person name="Kim S."/>
            <person name="Heo J."/>
            <person name="Kwon S.-W."/>
        </authorList>
    </citation>
    <scope>NUCLEOTIDE SEQUENCE [LARGE SCALE GENOMIC DNA]</scope>
    <source>
        <strain evidence="11 12">KACC 18716</strain>
    </source>
</reference>
<dbReference type="Gene3D" id="1.10.3090.10">
    <property type="entry name" value="cca-adding enzyme, domain 2"/>
    <property type="match status" value="1"/>
</dbReference>
<dbReference type="InterPro" id="IPR043519">
    <property type="entry name" value="NT_sf"/>
</dbReference>
<keyword evidence="7" id="KW-0460">Magnesium</keyword>
<dbReference type="Pfam" id="PF12627">
    <property type="entry name" value="PolyA_pol_RNAbd"/>
    <property type="match status" value="1"/>
</dbReference>
<evidence type="ECO:0000256" key="6">
    <source>
        <dbReference type="ARBA" id="ARBA00022741"/>
    </source>
</evidence>
<keyword evidence="12" id="KW-1185">Reference proteome</keyword>
<feature type="domain" description="tRNA nucleotidyltransferase/poly(A) polymerase RNA and SrmB- binding" evidence="10">
    <location>
        <begin position="194"/>
        <end position="245"/>
    </location>
</feature>
<evidence type="ECO:0000256" key="3">
    <source>
        <dbReference type="ARBA" id="ARBA00022694"/>
    </source>
</evidence>
<keyword evidence="2 8" id="KW-0808">Transferase</keyword>
<gene>
    <name evidence="11" type="ORF">PQ455_12745</name>
</gene>
<dbReference type="SUPFAM" id="SSF81301">
    <property type="entry name" value="Nucleotidyltransferase"/>
    <property type="match status" value="1"/>
</dbReference>
<accession>A0ABY7TH77</accession>
<dbReference type="EMBL" id="CP117411">
    <property type="protein sequence ID" value="WCT72499.1"/>
    <property type="molecule type" value="Genomic_DNA"/>
</dbReference>
<evidence type="ECO:0000313" key="12">
    <source>
        <dbReference type="Proteomes" id="UP001220395"/>
    </source>
</evidence>
<evidence type="ECO:0000256" key="5">
    <source>
        <dbReference type="ARBA" id="ARBA00022723"/>
    </source>
</evidence>
<feature type="domain" description="Poly A polymerase head" evidence="9">
    <location>
        <begin position="34"/>
        <end position="157"/>
    </location>
</feature>
<dbReference type="Proteomes" id="UP001220395">
    <property type="component" value="Chromosome"/>
</dbReference>
<proteinExistence type="inferred from homology"/>
<name>A0ABY7TH77_9SPHN</name>
<dbReference type="Pfam" id="PF01743">
    <property type="entry name" value="PolyA_pol"/>
    <property type="match status" value="1"/>
</dbReference>
<dbReference type="CDD" id="cd05398">
    <property type="entry name" value="NT_ClassII-CCAase"/>
    <property type="match status" value="1"/>
</dbReference>
<dbReference type="InterPro" id="IPR032828">
    <property type="entry name" value="PolyA_RNA-bd"/>
</dbReference>
<dbReference type="Gene3D" id="3.30.460.10">
    <property type="entry name" value="Beta Polymerase, domain 2"/>
    <property type="match status" value="1"/>
</dbReference>
<evidence type="ECO:0000259" key="10">
    <source>
        <dbReference type="Pfam" id="PF12627"/>
    </source>
</evidence>
<dbReference type="PANTHER" id="PTHR46173">
    <property type="entry name" value="CCA TRNA NUCLEOTIDYLTRANSFERASE 1, MITOCHONDRIAL"/>
    <property type="match status" value="1"/>
</dbReference>
<keyword evidence="5" id="KW-0479">Metal-binding</keyword>
<dbReference type="RefSeq" id="WP_273686461.1">
    <property type="nucleotide sequence ID" value="NZ_CP117411.1"/>
</dbReference>
<evidence type="ECO:0000259" key="9">
    <source>
        <dbReference type="Pfam" id="PF01743"/>
    </source>
</evidence>
<dbReference type="PANTHER" id="PTHR46173:SF1">
    <property type="entry name" value="CCA TRNA NUCLEOTIDYLTRANSFERASE 1, MITOCHONDRIAL"/>
    <property type="match status" value="1"/>
</dbReference>
<evidence type="ECO:0000256" key="4">
    <source>
        <dbReference type="ARBA" id="ARBA00022695"/>
    </source>
</evidence>
<evidence type="ECO:0000256" key="7">
    <source>
        <dbReference type="ARBA" id="ARBA00022842"/>
    </source>
</evidence>
<keyword evidence="6" id="KW-0547">Nucleotide-binding</keyword>
<dbReference type="InterPro" id="IPR002646">
    <property type="entry name" value="PolA_pol_head_dom"/>
</dbReference>
<sequence>MGGDRVPVPPATRDPVAMAALMAALDAGDGATRYIGGWVRDTLLGLAPDDIDCATRLEPEAVVARLKTAGLPHWSTPTMIAHGTVTATAGGHPTEITTLRRDVTTDGRRATVAFTTDWAEDAARRDFTINALSADPLTGAVHDYFDGLGDLAAGLVRFIGDPLTRIAEDHLRLLRFFRFHARFGRGAPDAASYDACVARANDLMALSRERIAGELTKLLAVADPVPAVRLMLEGQVLRPVLPEIDGAGLDRLARLVAREGEAGVAGDPVRRLAALVPADAAAGIARRLKLSKAIEQRLVLAGKGEVAPRPLHTAFEIGGLATADRILLGDGPVADAAAVLDWTRPRLAIGGGDLIARGLTAGPQVAATLKAVERIWVAEDFPGEARQAEIADAAVRAVMERG</sequence>
<organism evidence="11 12">
    <name type="scientific">Sphingomonas naphthae</name>
    <dbReference type="NCBI Taxonomy" id="1813468"/>
    <lineage>
        <taxon>Bacteria</taxon>
        <taxon>Pseudomonadati</taxon>
        <taxon>Pseudomonadota</taxon>
        <taxon>Alphaproteobacteria</taxon>
        <taxon>Sphingomonadales</taxon>
        <taxon>Sphingomonadaceae</taxon>
        <taxon>Sphingomonas</taxon>
    </lineage>
</organism>
<comment type="similarity">
    <text evidence="8">Belongs to the tRNA nucleotidyltransferase/poly(A) polymerase family.</text>
</comment>
<protein>
    <submittedName>
        <fullName evidence="11">CCA tRNA nucleotidyltransferase</fullName>
    </submittedName>
</protein>
<keyword evidence="3" id="KW-0819">tRNA processing</keyword>